<evidence type="ECO:0000313" key="1">
    <source>
        <dbReference type="Proteomes" id="UP000694930"/>
    </source>
</evidence>
<name>A0ABM1H9E8_SOLPN</name>
<dbReference type="SUPFAM" id="SSF54427">
    <property type="entry name" value="NTF2-like"/>
    <property type="match status" value="1"/>
</dbReference>
<dbReference type="Gene3D" id="3.10.450.50">
    <property type="match status" value="1"/>
</dbReference>
<gene>
    <name evidence="2" type="primary">LOC107025973</name>
</gene>
<organism evidence="1 2">
    <name type="scientific">Solanum pennellii</name>
    <name type="common">Tomato</name>
    <name type="synonym">Lycopersicon pennellii</name>
    <dbReference type="NCBI Taxonomy" id="28526"/>
    <lineage>
        <taxon>Eukaryota</taxon>
        <taxon>Viridiplantae</taxon>
        <taxon>Streptophyta</taxon>
        <taxon>Embryophyta</taxon>
        <taxon>Tracheophyta</taxon>
        <taxon>Spermatophyta</taxon>
        <taxon>Magnoliopsida</taxon>
        <taxon>eudicotyledons</taxon>
        <taxon>Gunneridae</taxon>
        <taxon>Pentapetalae</taxon>
        <taxon>asterids</taxon>
        <taxon>lamiids</taxon>
        <taxon>Solanales</taxon>
        <taxon>Solanaceae</taxon>
        <taxon>Solanoideae</taxon>
        <taxon>Solaneae</taxon>
        <taxon>Solanum</taxon>
        <taxon>Solanum subgen. Lycopersicon</taxon>
    </lineage>
</organism>
<dbReference type="Pfam" id="PF10184">
    <property type="entry name" value="DUF2358"/>
    <property type="match status" value="1"/>
</dbReference>
<reference evidence="1" key="1">
    <citation type="journal article" date="2014" name="Nat. Genet.">
        <title>The genome of the stress-tolerant wild tomato species Solanum pennellii.</title>
        <authorList>
            <person name="Bolger A."/>
            <person name="Scossa F."/>
            <person name="Bolger M.E."/>
            <person name="Lanz C."/>
            <person name="Maumus F."/>
            <person name="Tohge T."/>
            <person name="Quesneville H."/>
            <person name="Alseekh S."/>
            <person name="Sorensen I."/>
            <person name="Lichtenstein G."/>
            <person name="Fich E.A."/>
            <person name="Conte M."/>
            <person name="Keller H."/>
            <person name="Schneeberger K."/>
            <person name="Schwacke R."/>
            <person name="Ofner I."/>
            <person name="Vrebalov J."/>
            <person name="Xu Y."/>
            <person name="Osorio S."/>
            <person name="Aflitos S.A."/>
            <person name="Schijlen E."/>
            <person name="Jimenez-Gomez J.M."/>
            <person name="Ryngajllo M."/>
            <person name="Kimura S."/>
            <person name="Kumar R."/>
            <person name="Koenig D."/>
            <person name="Headland L.R."/>
            <person name="Maloof J.N."/>
            <person name="Sinha N."/>
            <person name="van Ham R.C."/>
            <person name="Lankhorst R.K."/>
            <person name="Mao L."/>
            <person name="Vogel A."/>
            <person name="Arsova B."/>
            <person name="Panstruga R."/>
            <person name="Fei Z."/>
            <person name="Rose J.K."/>
            <person name="Zamir D."/>
            <person name="Carrari F."/>
            <person name="Giovannoni J.J."/>
            <person name="Weigel D."/>
            <person name="Usadel B."/>
            <person name="Fernie A.R."/>
        </authorList>
    </citation>
    <scope>NUCLEOTIDE SEQUENCE [LARGE SCALE GENOMIC DNA]</scope>
    <source>
        <strain evidence="1">cv. LA0716</strain>
    </source>
</reference>
<protein>
    <submittedName>
        <fullName evidence="2">LOW QUALITY PROTEIN: uncharacterized protein LOC107025973</fullName>
    </submittedName>
</protein>
<proteinExistence type="predicted"/>
<reference evidence="2" key="2">
    <citation type="submission" date="2025-08" db="UniProtKB">
        <authorList>
            <consortium name="RefSeq"/>
        </authorList>
    </citation>
    <scope>IDENTIFICATION</scope>
</reference>
<dbReference type="PANTHER" id="PTHR34123">
    <property type="entry name" value="OS04G0578200 PROTEIN"/>
    <property type="match status" value="1"/>
</dbReference>
<dbReference type="InterPro" id="IPR018790">
    <property type="entry name" value="DUF2358"/>
</dbReference>
<accession>A0ABM1H9E8</accession>
<sequence>MKLLYYTFCIKITCHIQIQNKIKIMLNHIIPKTMGYMKPEIRQRKMAGMCCYSSLSQTLINKKLQGGYYCCSPAPNNQKVKTQTPKLLKIAVSGVTELLRLLSSSTTNRLGISDDEGGGEPLVYNVEDVLKIIKLDYEKAYFVTGLFTSGIYAEDCVFEDPTIKFRGRDLYSRNLQLLVPFFDSPSIKLEKIEKGNDSNAGVIVAYWKLRTSLKLPWQPLISVDGKTVYDLDEQLKIVKHVESWNISALEAVGQIFTPGLRSSGE</sequence>
<evidence type="ECO:0000313" key="2">
    <source>
        <dbReference type="RefSeq" id="XP_015082311.2"/>
    </source>
</evidence>
<keyword evidence="1" id="KW-1185">Reference proteome</keyword>
<dbReference type="RefSeq" id="XP_015082311.2">
    <property type="nucleotide sequence ID" value="XM_015226825.2"/>
</dbReference>
<dbReference type="PANTHER" id="PTHR34123:SF4">
    <property type="entry name" value="PHOSPHORIBOSYLTRANSFERASE-LIKE PROTEIN, PUTATIVE (DUF2358)-RELATED"/>
    <property type="match status" value="1"/>
</dbReference>
<dbReference type="Proteomes" id="UP000694930">
    <property type="component" value="Chromosome 1"/>
</dbReference>
<dbReference type="InterPro" id="IPR032710">
    <property type="entry name" value="NTF2-like_dom_sf"/>
</dbReference>
<dbReference type="GeneID" id="107025973"/>